<evidence type="ECO:0000256" key="2">
    <source>
        <dbReference type="SAM" id="Phobius"/>
    </source>
</evidence>
<feature type="transmembrane region" description="Helical" evidence="2">
    <location>
        <begin position="118"/>
        <end position="139"/>
    </location>
</feature>
<dbReference type="AlphaFoldDB" id="A0AAW2F5B3"/>
<accession>A0AAW2F5B3</accession>
<evidence type="ECO:0000313" key="4">
    <source>
        <dbReference type="Proteomes" id="UP001430953"/>
    </source>
</evidence>
<evidence type="ECO:0000313" key="3">
    <source>
        <dbReference type="EMBL" id="KAL0110290.1"/>
    </source>
</evidence>
<keyword evidence="2" id="KW-0812">Transmembrane</keyword>
<proteinExistence type="predicted"/>
<feature type="compositionally biased region" description="Basic residues" evidence="1">
    <location>
        <begin position="549"/>
        <end position="560"/>
    </location>
</feature>
<feature type="region of interest" description="Disordered" evidence="1">
    <location>
        <begin position="543"/>
        <end position="593"/>
    </location>
</feature>
<reference evidence="3 4" key="1">
    <citation type="submission" date="2023-03" db="EMBL/GenBank/DDBJ databases">
        <title>High recombination rates correlate with genetic variation in Cardiocondyla obscurior ants.</title>
        <authorList>
            <person name="Errbii M."/>
        </authorList>
    </citation>
    <scope>NUCLEOTIDE SEQUENCE [LARGE SCALE GENOMIC DNA]</scope>
    <source>
        <strain evidence="3">Alpha-2009</strain>
        <tissue evidence="3">Whole body</tissue>
    </source>
</reference>
<evidence type="ECO:0000256" key="1">
    <source>
        <dbReference type="SAM" id="MobiDB-lite"/>
    </source>
</evidence>
<name>A0AAW2F5B3_9HYME</name>
<sequence>MDDININKICLDIEELELDGEDKDWIKLNWINSQIDDNANCHLPEVLRDLEDDVTGIRDCDNKVLSTNMESEDISDGISVITESDADIININQIQICTFESIKSPQMLKEQISRQKDVWHILTACGLGIIIGLALSYVFTTTKTCPVSSEIDAESLKTASHNILNTCKELTNVKTMLNEIKGHIPTDKKVTKEFLTHIFNIADFSNEANNKPDIIIEKFINSTSHSMDQLQGSLHVLSSLASLSDNSSLKSDINKTLDIVSNTKIFYDTLTATNTGSSNNLIALNILQHNNDKMHIISKSLLSNLIEKISKVMAKIYNKYVKETYKLKKLLCYLKNTLPDDKILQELTKDNSLFKEYDKSCIMNHTLENLDNRTTTKIHKEKIKEQNVKTDDTILHAKNNKKDNHRVYDNNKKMSLKNKRNKKESDDKSTMKFLRRTSHKIYNDSQLVLSEVIENISKLKHQLNKLHHLKDIIPNNSEFLKQVIKDNEEDNKDFIKSSKGKDDLKSNTIPKNNFDNILMQLKNTCPFSTDYCPKFDINMSTFNTEPNHKSKNYKHKKYSNSKKTTDGENSAKILPEKKEKKPKKKDYFKSNNLPKKVKNDRVNYEGNSISRHEDKVLVPEHTDNYYKFNPSFNSRTMKQENQYNKNTDQRSNSRSSYECVKQWQLDDSDWYFRRAFARRNARRHAEYMYSKISKWKNH</sequence>
<feature type="region of interest" description="Disordered" evidence="1">
    <location>
        <begin position="635"/>
        <end position="656"/>
    </location>
</feature>
<keyword evidence="2" id="KW-0472">Membrane</keyword>
<dbReference type="Proteomes" id="UP001430953">
    <property type="component" value="Unassembled WGS sequence"/>
</dbReference>
<comment type="caution">
    <text evidence="3">The sequence shown here is derived from an EMBL/GenBank/DDBJ whole genome shotgun (WGS) entry which is preliminary data.</text>
</comment>
<organism evidence="3 4">
    <name type="scientific">Cardiocondyla obscurior</name>
    <dbReference type="NCBI Taxonomy" id="286306"/>
    <lineage>
        <taxon>Eukaryota</taxon>
        <taxon>Metazoa</taxon>
        <taxon>Ecdysozoa</taxon>
        <taxon>Arthropoda</taxon>
        <taxon>Hexapoda</taxon>
        <taxon>Insecta</taxon>
        <taxon>Pterygota</taxon>
        <taxon>Neoptera</taxon>
        <taxon>Endopterygota</taxon>
        <taxon>Hymenoptera</taxon>
        <taxon>Apocrita</taxon>
        <taxon>Aculeata</taxon>
        <taxon>Formicoidea</taxon>
        <taxon>Formicidae</taxon>
        <taxon>Myrmicinae</taxon>
        <taxon>Cardiocondyla</taxon>
    </lineage>
</organism>
<keyword evidence="2" id="KW-1133">Transmembrane helix</keyword>
<gene>
    <name evidence="3" type="ORF">PUN28_013735</name>
</gene>
<dbReference type="EMBL" id="JADYXP020000014">
    <property type="protein sequence ID" value="KAL0110290.1"/>
    <property type="molecule type" value="Genomic_DNA"/>
</dbReference>
<keyword evidence="4" id="KW-1185">Reference proteome</keyword>
<protein>
    <submittedName>
        <fullName evidence="3">Uncharacterized protein</fullName>
    </submittedName>
</protein>